<dbReference type="GO" id="GO:0006508">
    <property type="term" value="P:proteolysis"/>
    <property type="evidence" value="ECO:0007669"/>
    <property type="project" value="InterPro"/>
</dbReference>
<dbReference type="PANTHER" id="PTHR12147">
    <property type="entry name" value="METALLOPEPTIDASE M28 FAMILY MEMBER"/>
    <property type="match status" value="1"/>
</dbReference>
<feature type="chain" id="PRO_5038550500" evidence="1">
    <location>
        <begin position="26"/>
        <end position="339"/>
    </location>
</feature>
<comment type="caution">
    <text evidence="3">The sequence shown here is derived from an EMBL/GenBank/DDBJ whole genome shotgun (WGS) entry which is preliminary data.</text>
</comment>
<name>A0A9D9ISI9_9BACT</name>
<dbReference type="InterPro" id="IPR007484">
    <property type="entry name" value="Peptidase_M28"/>
</dbReference>
<evidence type="ECO:0000313" key="4">
    <source>
        <dbReference type="Proteomes" id="UP000823771"/>
    </source>
</evidence>
<dbReference type="AlphaFoldDB" id="A0A9D9ISI9"/>
<feature type="domain" description="Peptidase M28" evidence="2">
    <location>
        <begin position="104"/>
        <end position="319"/>
    </location>
</feature>
<sequence>MKKNFFITIYAVTAALLSTPSAVSAQNTWISNDSAADNMVWTEKLSRQIEFLSDSLCGGRGTGTAGGNEAAFWLIRNFRSAGLLEFGGSYAKHIYPGGGIVGHNILGMIPGSRKTPSDSYIIIGAYYDHLGMINGNMYPGADSNASGTVSLTTLADMFASMKTLGKVYGKNIIFAAFDGHCMNLSGSYSLWRMIEAGDLKDPVTGEPVTRDKVSLMVNIDQIGSSLSPLASGRKDFIIMLGNDRLKKEDRDKIDKCNTFYGTGLEISHTYYGSKDFTKVFYSLSDQRAFIENGIPAVLFTSGITMNNNKTYDTPETLDMEVLRKRIILIFHWLEKMLQE</sequence>
<dbReference type="SUPFAM" id="SSF53187">
    <property type="entry name" value="Zn-dependent exopeptidases"/>
    <property type="match status" value="1"/>
</dbReference>
<evidence type="ECO:0000313" key="3">
    <source>
        <dbReference type="EMBL" id="MBO8477486.1"/>
    </source>
</evidence>
<dbReference type="GO" id="GO:0008235">
    <property type="term" value="F:metalloexopeptidase activity"/>
    <property type="evidence" value="ECO:0007669"/>
    <property type="project" value="InterPro"/>
</dbReference>
<dbReference type="Proteomes" id="UP000823771">
    <property type="component" value="Unassembled WGS sequence"/>
</dbReference>
<dbReference type="InterPro" id="IPR045175">
    <property type="entry name" value="M28_fam"/>
</dbReference>
<evidence type="ECO:0000256" key="1">
    <source>
        <dbReference type="SAM" id="SignalP"/>
    </source>
</evidence>
<evidence type="ECO:0000259" key="2">
    <source>
        <dbReference type="Pfam" id="PF04389"/>
    </source>
</evidence>
<proteinExistence type="predicted"/>
<feature type="signal peptide" evidence="1">
    <location>
        <begin position="1"/>
        <end position="25"/>
    </location>
</feature>
<organism evidence="3 4">
    <name type="scientific">Candidatus Cryptobacteroides excrementipullorum</name>
    <dbReference type="NCBI Taxonomy" id="2840761"/>
    <lineage>
        <taxon>Bacteria</taxon>
        <taxon>Pseudomonadati</taxon>
        <taxon>Bacteroidota</taxon>
        <taxon>Bacteroidia</taxon>
        <taxon>Bacteroidales</taxon>
        <taxon>Candidatus Cryptobacteroides</taxon>
    </lineage>
</organism>
<gene>
    <name evidence="3" type="ORF">IAB80_01090</name>
</gene>
<accession>A0A9D9ISI9</accession>
<dbReference type="PANTHER" id="PTHR12147:SF26">
    <property type="entry name" value="PEPTIDASE M28 DOMAIN-CONTAINING PROTEIN"/>
    <property type="match status" value="1"/>
</dbReference>
<dbReference type="EMBL" id="JADILZ010000014">
    <property type="protein sequence ID" value="MBO8477486.1"/>
    <property type="molecule type" value="Genomic_DNA"/>
</dbReference>
<dbReference type="Pfam" id="PF04389">
    <property type="entry name" value="Peptidase_M28"/>
    <property type="match status" value="1"/>
</dbReference>
<dbReference type="Gene3D" id="3.40.630.10">
    <property type="entry name" value="Zn peptidases"/>
    <property type="match status" value="1"/>
</dbReference>
<reference evidence="3" key="1">
    <citation type="submission" date="2020-10" db="EMBL/GenBank/DDBJ databases">
        <authorList>
            <person name="Gilroy R."/>
        </authorList>
    </citation>
    <scope>NUCLEOTIDE SEQUENCE</scope>
    <source>
        <strain evidence="3">2478</strain>
    </source>
</reference>
<protein>
    <submittedName>
        <fullName evidence="3">M28 family peptidase</fullName>
    </submittedName>
</protein>
<keyword evidence="1" id="KW-0732">Signal</keyword>
<reference evidence="3" key="2">
    <citation type="journal article" date="2021" name="PeerJ">
        <title>Extensive microbial diversity within the chicken gut microbiome revealed by metagenomics and culture.</title>
        <authorList>
            <person name="Gilroy R."/>
            <person name="Ravi A."/>
            <person name="Getino M."/>
            <person name="Pursley I."/>
            <person name="Horton D.L."/>
            <person name="Alikhan N.F."/>
            <person name="Baker D."/>
            <person name="Gharbi K."/>
            <person name="Hall N."/>
            <person name="Watson M."/>
            <person name="Adriaenssens E.M."/>
            <person name="Foster-Nyarko E."/>
            <person name="Jarju S."/>
            <person name="Secka A."/>
            <person name="Antonio M."/>
            <person name="Oren A."/>
            <person name="Chaudhuri R.R."/>
            <person name="La Ragione R."/>
            <person name="Hildebrand F."/>
            <person name="Pallen M.J."/>
        </authorList>
    </citation>
    <scope>NUCLEOTIDE SEQUENCE</scope>
    <source>
        <strain evidence="3">2478</strain>
    </source>
</reference>